<dbReference type="Pfam" id="PF07247">
    <property type="entry name" value="AATase"/>
    <property type="match status" value="1"/>
</dbReference>
<dbReference type="Proteomes" id="UP000826661">
    <property type="component" value="Chromosome II"/>
</dbReference>
<gene>
    <name evidence="1" type="ORF">H0G86_002749</name>
</gene>
<dbReference type="EMBL" id="CP075865">
    <property type="protein sequence ID" value="QYS95458.1"/>
    <property type="molecule type" value="Genomic_DNA"/>
</dbReference>
<organism evidence="1 2">
    <name type="scientific">Trichoderma simmonsii</name>
    <dbReference type="NCBI Taxonomy" id="1491479"/>
    <lineage>
        <taxon>Eukaryota</taxon>
        <taxon>Fungi</taxon>
        <taxon>Dikarya</taxon>
        <taxon>Ascomycota</taxon>
        <taxon>Pezizomycotina</taxon>
        <taxon>Sordariomycetes</taxon>
        <taxon>Hypocreomycetidae</taxon>
        <taxon>Hypocreales</taxon>
        <taxon>Hypocreaceae</taxon>
        <taxon>Trichoderma</taxon>
    </lineage>
</organism>
<sequence>MFPYDSNHNHFHFEQSKSPFQSIMSKMPGIQQLKKLRPLGKLEQVSATCHHLGYFNNVGLSAHYHPPKSSSLAAFDLRKLVYAAVGDVISKHPVLFAIPANEDTPNAYFVSLPSIDLDRCIKFLTRSQPLNILDEGEDEELDAILEDQHNTNFKNDYGTAPFWRLIILRDAEVDMNFTASFIYHHAIGDGFSGLVFHNTFLDSLETVSSTPITTLQSKQIILPDDNVHIMPALGELHPLPINPNPPLHSATNLNEWSGNSIRYPCKSRWISFHISSGTSESFFHKCKQKGLSVASVVSSVIATSLFHILPPNIEALTCIIPVNLRPWLRLSSEATKTAMGSYFDATRVQFIPPSQHSENPSPADDVWFCARQASKGIRYYLGNISPSGEPYTAVSVLETIPDISAIFTSIIGKSRDAAFEVTNVGRFSSAATSDREADTCWQVGKVLLSRSSLVSGAAITISIATGGDESMTVGFSWQEGVVEDGLVREVSREVKKYFEDDS</sequence>
<accession>A0A8G0L6C2</accession>
<protein>
    <recommendedName>
        <fullName evidence="3">Alcohol acetyltransferase</fullName>
    </recommendedName>
</protein>
<dbReference type="GO" id="GO:0008080">
    <property type="term" value="F:N-acetyltransferase activity"/>
    <property type="evidence" value="ECO:0007669"/>
    <property type="project" value="TreeGrafter"/>
</dbReference>
<keyword evidence="2" id="KW-1185">Reference proteome</keyword>
<dbReference type="InterPro" id="IPR010828">
    <property type="entry name" value="Atf2/Sli1-like"/>
</dbReference>
<dbReference type="PANTHER" id="PTHR28037:SF1">
    <property type="entry name" value="ALCOHOL O-ACETYLTRANSFERASE 1-RELATED"/>
    <property type="match status" value="1"/>
</dbReference>
<reference evidence="1 2" key="1">
    <citation type="journal article" date="2021" name="BMC Genomics">
        <title>Telomere-to-telomere genome assembly of asparaginase-producing Trichoderma simmonsii.</title>
        <authorList>
            <person name="Chung D."/>
            <person name="Kwon Y.M."/>
            <person name="Yang Y."/>
        </authorList>
    </citation>
    <scope>NUCLEOTIDE SEQUENCE [LARGE SCALE GENOMIC DNA]</scope>
    <source>
        <strain evidence="1 2">GH-Sj1</strain>
    </source>
</reference>
<evidence type="ECO:0000313" key="1">
    <source>
        <dbReference type="EMBL" id="QYS95458.1"/>
    </source>
</evidence>
<dbReference type="InterPro" id="IPR023213">
    <property type="entry name" value="CAT-like_dom_sf"/>
</dbReference>
<evidence type="ECO:0008006" key="3">
    <source>
        <dbReference type="Google" id="ProtNLM"/>
    </source>
</evidence>
<dbReference type="PANTHER" id="PTHR28037">
    <property type="entry name" value="ALCOHOL O-ACETYLTRANSFERASE 1-RELATED"/>
    <property type="match status" value="1"/>
</dbReference>
<evidence type="ECO:0000313" key="2">
    <source>
        <dbReference type="Proteomes" id="UP000826661"/>
    </source>
</evidence>
<dbReference type="Gene3D" id="3.30.559.10">
    <property type="entry name" value="Chloramphenicol acetyltransferase-like domain"/>
    <property type="match status" value="1"/>
</dbReference>
<name>A0A8G0L6C2_9HYPO</name>
<dbReference type="AlphaFoldDB" id="A0A8G0L6C2"/>
<dbReference type="SUPFAM" id="SSF52777">
    <property type="entry name" value="CoA-dependent acyltransferases"/>
    <property type="match status" value="1"/>
</dbReference>
<proteinExistence type="predicted"/>
<dbReference type="InterPro" id="IPR052058">
    <property type="entry name" value="Alcohol_O-acetyltransferase"/>
</dbReference>